<dbReference type="GO" id="GO:0045202">
    <property type="term" value="C:synapse"/>
    <property type="evidence" value="ECO:0007669"/>
    <property type="project" value="TreeGrafter"/>
</dbReference>
<dbReference type="GO" id="GO:0016477">
    <property type="term" value="P:cell migration"/>
    <property type="evidence" value="ECO:0007669"/>
    <property type="project" value="TreeGrafter"/>
</dbReference>
<dbReference type="GO" id="GO:0040037">
    <property type="term" value="P:negative regulation of fibroblast growth factor receptor signaling pathway"/>
    <property type="evidence" value="ECO:0007669"/>
    <property type="project" value="TreeGrafter"/>
</dbReference>
<dbReference type="STRING" id="32507.ENSNBRP00000025783"/>
<dbReference type="Ensembl" id="ENSNBRT00000026460.1">
    <property type="protein sequence ID" value="ENSNBRP00000025783.1"/>
    <property type="gene ID" value="ENSNBRG00000019680.1"/>
</dbReference>
<evidence type="ECO:0000256" key="6">
    <source>
        <dbReference type="ARBA" id="ARBA00022525"/>
    </source>
</evidence>
<dbReference type="Bgee" id="ENSNBRG00000019680">
    <property type="expression patterns" value="Expressed in zone of skin and 4 other cell types or tissues"/>
</dbReference>
<dbReference type="Proteomes" id="UP000261580">
    <property type="component" value="Unassembled WGS sequence"/>
</dbReference>
<keyword evidence="11" id="KW-1015">Disulfide bond</keyword>
<evidence type="ECO:0000256" key="15">
    <source>
        <dbReference type="RuleBase" id="RU003518"/>
    </source>
</evidence>
<evidence type="ECO:0000256" key="5">
    <source>
        <dbReference type="ARBA" id="ARBA00022475"/>
    </source>
</evidence>
<name>A0A3Q4HX53_NEOBR</name>
<accession>A0A3Q4HX53</accession>
<sequence>MRLPVLLCVLVSLCAAPGPVAGADRSCSDLRQFYTGKGFTSERVPQTEISGKFSFFFFPVCVSVYVCVCLKVSESQHLLQGRHQVSFTNALLFFSFPPPVYFTELHGRSERSLQEVLSPLGPLYSQNSRLYGDLYTDLRQYYRGSALNLDENLSEFWSRLLERTFKASAPTDVSLSEDYLECVAKQQETLRPFGDVPRDMKAKVIRAFVTARSFVQGLLVSADVVRKVSQVSVRACNTHLGVGRNGNKLREMRQYWIQLSLALCGKLAPGGNSQDKCWNGITKARYLPEVMGDGLANQINNPEVELDITKPDMTIRQQIMQLKIMSNRLKNALDGNDVDFQDASDDISGSGSGMCVGGQCPRSRPGLYAYSPDNNRVRGAAAFQTGFCSLLLLLPATLLLLLQR</sequence>
<evidence type="ECO:0000256" key="11">
    <source>
        <dbReference type="ARBA" id="ARBA00023157"/>
    </source>
</evidence>
<dbReference type="AlphaFoldDB" id="A0A3Q4HX53"/>
<evidence type="ECO:0000256" key="2">
    <source>
        <dbReference type="ARBA" id="ARBA00004609"/>
    </source>
</evidence>
<comment type="similarity">
    <text evidence="3 15">Belongs to the glypican family.</text>
</comment>
<keyword evidence="14 16" id="KW-0449">Lipoprotein</keyword>
<evidence type="ECO:0000256" key="10">
    <source>
        <dbReference type="ARBA" id="ARBA00023136"/>
    </source>
</evidence>
<dbReference type="GeneTree" id="ENSGT01050000244897"/>
<comment type="subcellular location">
    <subcellularLocation>
        <location evidence="2 16">Cell membrane</location>
        <topology evidence="2 16">Lipid-anchor</topology>
        <topology evidence="2 16">GPI-anchor</topology>
    </subcellularLocation>
    <subcellularLocation>
        <location evidence="1">Secreted</location>
        <location evidence="1">Extracellular space</location>
    </subcellularLocation>
</comment>
<evidence type="ECO:0000313" key="20">
    <source>
        <dbReference type="Proteomes" id="UP000261580"/>
    </source>
</evidence>
<evidence type="ECO:0000256" key="12">
    <source>
        <dbReference type="ARBA" id="ARBA00023180"/>
    </source>
</evidence>
<evidence type="ECO:0000256" key="18">
    <source>
        <dbReference type="SAM" id="SignalP"/>
    </source>
</evidence>
<evidence type="ECO:0000313" key="19">
    <source>
        <dbReference type="Ensembl" id="ENSNBRP00000025783.1"/>
    </source>
</evidence>
<evidence type="ECO:0000256" key="13">
    <source>
        <dbReference type="ARBA" id="ARBA00023207"/>
    </source>
</evidence>
<evidence type="ECO:0000256" key="3">
    <source>
        <dbReference type="ARBA" id="ARBA00010260"/>
    </source>
</evidence>
<evidence type="ECO:0000256" key="4">
    <source>
        <dbReference type="ARBA" id="ARBA00014714"/>
    </source>
</evidence>
<keyword evidence="6" id="KW-0964">Secreted</keyword>
<keyword evidence="20" id="KW-1185">Reference proteome</keyword>
<evidence type="ECO:0000256" key="14">
    <source>
        <dbReference type="ARBA" id="ARBA00023288"/>
    </source>
</evidence>
<evidence type="ECO:0000256" key="1">
    <source>
        <dbReference type="ARBA" id="ARBA00004239"/>
    </source>
</evidence>
<keyword evidence="9 16" id="KW-0654">Proteoglycan</keyword>
<keyword evidence="17" id="KW-1133">Transmembrane helix</keyword>
<keyword evidence="8 18" id="KW-0732">Signal</keyword>
<organism evidence="19 20">
    <name type="scientific">Neolamprologus brichardi</name>
    <name type="common">Fairy cichlid</name>
    <name type="synonym">Lamprologus brichardi</name>
    <dbReference type="NCBI Taxonomy" id="32507"/>
    <lineage>
        <taxon>Eukaryota</taxon>
        <taxon>Metazoa</taxon>
        <taxon>Chordata</taxon>
        <taxon>Craniata</taxon>
        <taxon>Vertebrata</taxon>
        <taxon>Euteleostomi</taxon>
        <taxon>Actinopterygii</taxon>
        <taxon>Neopterygii</taxon>
        <taxon>Teleostei</taxon>
        <taxon>Neoteleostei</taxon>
        <taxon>Acanthomorphata</taxon>
        <taxon>Ovalentaria</taxon>
        <taxon>Cichlomorphae</taxon>
        <taxon>Cichliformes</taxon>
        <taxon>Cichlidae</taxon>
        <taxon>African cichlids</taxon>
        <taxon>Pseudocrenilabrinae</taxon>
        <taxon>Lamprologini</taxon>
        <taxon>Neolamprologus</taxon>
    </lineage>
</organism>
<dbReference type="GO" id="GO:0005886">
    <property type="term" value="C:plasma membrane"/>
    <property type="evidence" value="ECO:0007669"/>
    <property type="project" value="UniProtKB-SubCell"/>
</dbReference>
<feature type="transmembrane region" description="Helical" evidence="17">
    <location>
        <begin position="381"/>
        <end position="402"/>
    </location>
</feature>
<feature type="signal peptide" evidence="18">
    <location>
        <begin position="1"/>
        <end position="22"/>
    </location>
</feature>
<keyword evidence="7 16" id="KW-0336">GPI-anchor</keyword>
<keyword evidence="17" id="KW-0812">Transmembrane</keyword>
<dbReference type="GO" id="GO:0009986">
    <property type="term" value="C:cell surface"/>
    <property type="evidence" value="ECO:0007669"/>
    <property type="project" value="TreeGrafter"/>
</dbReference>
<keyword evidence="12" id="KW-0325">Glycoprotein</keyword>
<evidence type="ECO:0000256" key="16">
    <source>
        <dbReference type="RuleBase" id="RU003519"/>
    </source>
</evidence>
<dbReference type="Pfam" id="PF01153">
    <property type="entry name" value="Glypican"/>
    <property type="match status" value="2"/>
</dbReference>
<evidence type="ECO:0000256" key="17">
    <source>
        <dbReference type="SAM" id="Phobius"/>
    </source>
</evidence>
<dbReference type="GO" id="GO:0017134">
    <property type="term" value="F:fibroblast growth factor binding"/>
    <property type="evidence" value="ECO:0007669"/>
    <property type="project" value="TreeGrafter"/>
</dbReference>
<keyword evidence="5" id="KW-1003">Cell membrane</keyword>
<feature type="chain" id="PRO_5018632495" description="Glypican-1" evidence="18">
    <location>
        <begin position="23"/>
        <end position="404"/>
    </location>
</feature>
<evidence type="ECO:0000256" key="9">
    <source>
        <dbReference type="ARBA" id="ARBA00022974"/>
    </source>
</evidence>
<dbReference type="GO" id="GO:0098552">
    <property type="term" value="C:side of membrane"/>
    <property type="evidence" value="ECO:0007669"/>
    <property type="project" value="UniProtKB-KW"/>
</dbReference>
<reference evidence="19" key="1">
    <citation type="submission" date="2025-08" db="UniProtKB">
        <authorList>
            <consortium name="Ensembl"/>
        </authorList>
    </citation>
    <scope>IDENTIFICATION</scope>
</reference>
<evidence type="ECO:0000256" key="8">
    <source>
        <dbReference type="ARBA" id="ARBA00022729"/>
    </source>
</evidence>
<dbReference type="GO" id="GO:1905475">
    <property type="term" value="P:regulation of protein localization to membrane"/>
    <property type="evidence" value="ECO:0007669"/>
    <property type="project" value="TreeGrafter"/>
</dbReference>
<keyword evidence="10 16" id="KW-0472">Membrane</keyword>
<evidence type="ECO:0000256" key="7">
    <source>
        <dbReference type="ARBA" id="ARBA00022622"/>
    </source>
</evidence>
<dbReference type="PANTHER" id="PTHR10822">
    <property type="entry name" value="GLYPICAN"/>
    <property type="match status" value="1"/>
</dbReference>
<keyword evidence="13 16" id="KW-0357">Heparan sulfate</keyword>
<proteinExistence type="inferred from homology"/>
<dbReference type="InterPro" id="IPR001863">
    <property type="entry name" value="Glypican"/>
</dbReference>
<protein>
    <recommendedName>
        <fullName evidence="4">Glypican-1</fullName>
    </recommendedName>
</protein>
<dbReference type="PANTHER" id="PTHR10822:SF8">
    <property type="entry name" value="GLYPICAN-1"/>
    <property type="match status" value="1"/>
</dbReference>
<dbReference type="GO" id="GO:0005576">
    <property type="term" value="C:extracellular region"/>
    <property type="evidence" value="ECO:0007669"/>
    <property type="project" value="UniProtKB-SubCell"/>
</dbReference>
<comment type="function">
    <text evidence="16">Cell surface proteoglycan.</text>
</comment>
<reference evidence="19" key="2">
    <citation type="submission" date="2025-09" db="UniProtKB">
        <authorList>
            <consortium name="Ensembl"/>
        </authorList>
    </citation>
    <scope>IDENTIFICATION</scope>
</reference>